<reference evidence="1 2" key="1">
    <citation type="journal article" date="2010" name="BMC Genomics">
        <title>The complete genome of Zunongwangia profunda SM-A87 reveals its adaptation to the deep-sea environment and ecological role in sedimentary organic nitrogen degradation.</title>
        <authorList>
            <person name="Qin Q.L."/>
            <person name="Zhang X.Y."/>
            <person name="Wang X.M."/>
            <person name="Liu G.M."/>
            <person name="Chen X.L."/>
            <person name="Xie B.B."/>
            <person name="Dang H.Y."/>
            <person name="Zhou B.C."/>
            <person name="Yu J."/>
            <person name="Zhang Y.Z."/>
        </authorList>
    </citation>
    <scope>NUCLEOTIDE SEQUENCE [LARGE SCALE GENOMIC DNA]</scope>
    <source>
        <strain evidence="2">DSM 18752 / CCTCC AB 206139 / SM-A87</strain>
    </source>
</reference>
<organism evidence="1 2">
    <name type="scientific">Zunongwangia profunda (strain DSM 18752 / CCTCC AB 206139 / SM-A87)</name>
    <name type="common">Wangia profunda</name>
    <dbReference type="NCBI Taxonomy" id="655815"/>
    <lineage>
        <taxon>Bacteria</taxon>
        <taxon>Pseudomonadati</taxon>
        <taxon>Bacteroidota</taxon>
        <taxon>Flavobacteriia</taxon>
        <taxon>Flavobacteriales</taxon>
        <taxon>Flavobacteriaceae</taxon>
        <taxon>Zunongwangia</taxon>
    </lineage>
</organism>
<gene>
    <name evidence="1" type="ordered locus">ZPR_0146</name>
</gene>
<sequence>MAFKKLILEKVYITNHNNFWKVEVLLFCINGLF</sequence>
<name>D5BCJ6_ZUNPS</name>
<dbReference type="EMBL" id="CP001650">
    <property type="protein sequence ID" value="ADF50509.1"/>
    <property type="molecule type" value="Genomic_DNA"/>
</dbReference>
<evidence type="ECO:0000313" key="2">
    <source>
        <dbReference type="Proteomes" id="UP000001654"/>
    </source>
</evidence>
<accession>D5BCJ6</accession>
<keyword evidence="2" id="KW-1185">Reference proteome</keyword>
<dbReference type="HOGENOM" id="CLU_3384554_0_0_10"/>
<protein>
    <submittedName>
        <fullName evidence="1">Uncharacterized protein</fullName>
    </submittedName>
</protein>
<dbReference type="AlphaFoldDB" id="D5BCJ6"/>
<evidence type="ECO:0000313" key="1">
    <source>
        <dbReference type="EMBL" id="ADF50509.1"/>
    </source>
</evidence>
<dbReference type="Proteomes" id="UP000001654">
    <property type="component" value="Chromosome"/>
</dbReference>
<proteinExistence type="predicted"/>
<dbReference type="KEGG" id="zpr:ZPR_0146"/>